<name>F9PCF2_9STRE</name>
<evidence type="ECO:0000313" key="1">
    <source>
        <dbReference type="EMBL" id="EGV15568.1"/>
    </source>
</evidence>
<reference evidence="1 2" key="1">
    <citation type="submission" date="2011-07" db="EMBL/GenBank/DDBJ databases">
        <authorList>
            <person name="Harkins D.M."/>
            <person name="Madupu R."/>
            <person name="Durkin A.S."/>
            <person name="Torralba M."/>
            <person name="Methe B."/>
            <person name="Sutton G.G."/>
            <person name="Nelson K.E."/>
        </authorList>
    </citation>
    <scope>NUCLEOTIDE SEQUENCE [LARGE SCALE GENOMIC DNA]</scope>
    <source>
        <strain evidence="1 2">X</strain>
    </source>
</reference>
<protein>
    <submittedName>
        <fullName evidence="1">Conserved domain protein</fullName>
    </submittedName>
</protein>
<dbReference type="Proteomes" id="UP000003399">
    <property type="component" value="Unassembled WGS sequence"/>
</dbReference>
<sequence length="71" mass="8782">MFFWKNEEIYKQFKEIGERYRNHFGEDFPVYLIIPFEVTEEVLLNYNSVVDSCIKKNEAFEKPIDYDDRKY</sequence>
<organism evidence="1 2">
    <name type="scientific">Streptococcus infantis X</name>
    <dbReference type="NCBI Taxonomy" id="997830"/>
    <lineage>
        <taxon>Bacteria</taxon>
        <taxon>Bacillati</taxon>
        <taxon>Bacillota</taxon>
        <taxon>Bacilli</taxon>
        <taxon>Lactobacillales</taxon>
        <taxon>Streptococcaceae</taxon>
        <taxon>Streptococcus</taxon>
    </lineage>
</organism>
<evidence type="ECO:0000313" key="2">
    <source>
        <dbReference type="Proteomes" id="UP000003399"/>
    </source>
</evidence>
<proteinExistence type="predicted"/>
<dbReference type="PATRIC" id="fig|997830.4.peg.85"/>
<accession>F9PCF2</accession>
<dbReference type="EMBL" id="AFUQ01000001">
    <property type="protein sequence ID" value="EGV15568.1"/>
    <property type="molecule type" value="Genomic_DNA"/>
</dbReference>
<dbReference type="AlphaFoldDB" id="F9PCF2"/>
<comment type="caution">
    <text evidence="1">The sequence shown here is derived from an EMBL/GenBank/DDBJ whole genome shotgun (WGS) entry which is preliminary data.</text>
</comment>
<gene>
    <name evidence="1" type="ORF">HMPREF1124_0596</name>
</gene>